<evidence type="ECO:0000313" key="1">
    <source>
        <dbReference type="EMBL" id="RJE87112.1"/>
    </source>
</evidence>
<dbReference type="EMBL" id="QZCG01000003">
    <property type="protein sequence ID" value="RJE87112.1"/>
    <property type="molecule type" value="Genomic_DNA"/>
</dbReference>
<reference evidence="2" key="1">
    <citation type="submission" date="2018-09" db="EMBL/GenBank/DDBJ databases">
        <title>Acidovorax cavernicola nov. sp. isolated from Gruta de las Maravillas (Aracena, Spain).</title>
        <authorList>
            <person name="Jurado V."/>
            <person name="Gutierrez-Patricio S."/>
            <person name="Gonzalez-Pimentel J.L."/>
            <person name="Miller A.Z."/>
            <person name="Laiz L."/>
            <person name="Saiz-Jimenez C."/>
        </authorList>
    </citation>
    <scope>NUCLEOTIDE SEQUENCE [LARGE SCALE GENOMIC DNA]</scope>
    <source>
        <strain evidence="2">1011MAR3C25</strain>
    </source>
</reference>
<accession>A0A418T1N4</accession>
<keyword evidence="2" id="KW-1185">Reference proteome</keyword>
<organism evidence="1 2">
    <name type="scientific">Paracoccus onubensis</name>
    <dbReference type="NCBI Taxonomy" id="1675788"/>
    <lineage>
        <taxon>Bacteria</taxon>
        <taxon>Pseudomonadati</taxon>
        <taxon>Pseudomonadota</taxon>
        <taxon>Alphaproteobacteria</taxon>
        <taxon>Rhodobacterales</taxon>
        <taxon>Paracoccaceae</taxon>
        <taxon>Paracoccus</taxon>
    </lineage>
</organism>
<dbReference type="Proteomes" id="UP000284202">
    <property type="component" value="Unassembled WGS sequence"/>
</dbReference>
<evidence type="ECO:0000313" key="2">
    <source>
        <dbReference type="Proteomes" id="UP000284202"/>
    </source>
</evidence>
<dbReference type="RefSeq" id="WP_119746577.1">
    <property type="nucleotide sequence ID" value="NZ_QZCG01000003.1"/>
</dbReference>
<gene>
    <name evidence="1" type="ORF">D3P04_05005</name>
</gene>
<proteinExistence type="predicted"/>
<sequence length="81" mass="8713">MADVEHINDDNVTIVAQSLVESALTDWECGYALLRACATLQAILASDQDDPDEAIATVLAEHADNVRSAFQFVQAGKVLHS</sequence>
<dbReference type="AlphaFoldDB" id="A0A418T1N4"/>
<protein>
    <submittedName>
        <fullName evidence="1">Uncharacterized protein</fullName>
    </submittedName>
</protein>
<name>A0A418T1N4_9RHOB</name>
<comment type="caution">
    <text evidence="1">The sequence shown here is derived from an EMBL/GenBank/DDBJ whole genome shotgun (WGS) entry which is preliminary data.</text>
</comment>